<dbReference type="AlphaFoldDB" id="A0A327Z685"/>
<feature type="domain" description="STAS" evidence="1">
    <location>
        <begin position="28"/>
        <end position="80"/>
    </location>
</feature>
<dbReference type="OrthoDB" id="3296948at2"/>
<name>A0A327Z685_9ACTN</name>
<dbReference type="PROSITE" id="PS50801">
    <property type="entry name" value="STAS"/>
    <property type="match status" value="1"/>
</dbReference>
<reference evidence="2 3" key="1">
    <citation type="submission" date="2018-06" db="EMBL/GenBank/DDBJ databases">
        <title>Genomic Encyclopedia of Type Strains, Phase III (KMG-III): the genomes of soil and plant-associated and newly described type strains.</title>
        <authorList>
            <person name="Whitman W."/>
        </authorList>
    </citation>
    <scope>NUCLEOTIDE SEQUENCE [LARGE SCALE GENOMIC DNA]</scope>
    <source>
        <strain evidence="2 3">CGMCC 4.7090</strain>
    </source>
</reference>
<sequence length="124" mass="13277">MSTEYDSEPYVEEVELRLTVTEAGSRCDAVVVEVAGELDIGTTAIFHGLLSAILDGRSGQPLELDLTGLEFCDLSGLRALHALGSAEVQQRNRVRIAAAGSALDLLLNLCRIPAILGYVPEPLR</sequence>
<dbReference type="CDD" id="cd07043">
    <property type="entry name" value="STAS_anti-anti-sigma_factors"/>
    <property type="match status" value="1"/>
</dbReference>
<dbReference type="Proteomes" id="UP000249341">
    <property type="component" value="Unassembled WGS sequence"/>
</dbReference>
<evidence type="ECO:0000259" key="1">
    <source>
        <dbReference type="PROSITE" id="PS50801"/>
    </source>
</evidence>
<dbReference type="InterPro" id="IPR036513">
    <property type="entry name" value="STAS_dom_sf"/>
</dbReference>
<proteinExistence type="predicted"/>
<evidence type="ECO:0000313" key="3">
    <source>
        <dbReference type="Proteomes" id="UP000249341"/>
    </source>
</evidence>
<organism evidence="2 3">
    <name type="scientific">Actinoplanes lutulentus</name>
    <dbReference type="NCBI Taxonomy" id="1287878"/>
    <lineage>
        <taxon>Bacteria</taxon>
        <taxon>Bacillati</taxon>
        <taxon>Actinomycetota</taxon>
        <taxon>Actinomycetes</taxon>
        <taxon>Micromonosporales</taxon>
        <taxon>Micromonosporaceae</taxon>
        <taxon>Actinoplanes</taxon>
    </lineage>
</organism>
<dbReference type="EMBL" id="QLMJ01000017">
    <property type="protein sequence ID" value="RAK29766.1"/>
    <property type="molecule type" value="Genomic_DNA"/>
</dbReference>
<keyword evidence="3" id="KW-1185">Reference proteome</keyword>
<protein>
    <submittedName>
        <fullName evidence="2">Anti-anti-sigma factor</fullName>
    </submittedName>
</protein>
<dbReference type="InterPro" id="IPR058548">
    <property type="entry name" value="MlaB-like_STAS"/>
</dbReference>
<dbReference type="SUPFAM" id="SSF52091">
    <property type="entry name" value="SpoIIaa-like"/>
    <property type="match status" value="1"/>
</dbReference>
<dbReference type="RefSeq" id="WP_111652734.1">
    <property type="nucleotide sequence ID" value="NZ_JACHWI010000013.1"/>
</dbReference>
<dbReference type="InterPro" id="IPR002645">
    <property type="entry name" value="STAS_dom"/>
</dbReference>
<accession>A0A327Z685</accession>
<comment type="caution">
    <text evidence="2">The sequence shown here is derived from an EMBL/GenBank/DDBJ whole genome shotgun (WGS) entry which is preliminary data.</text>
</comment>
<dbReference type="Pfam" id="PF13466">
    <property type="entry name" value="STAS_2"/>
    <property type="match status" value="1"/>
</dbReference>
<gene>
    <name evidence="2" type="ORF">B0I29_11792</name>
</gene>
<dbReference type="Gene3D" id="3.30.750.24">
    <property type="entry name" value="STAS domain"/>
    <property type="match status" value="1"/>
</dbReference>
<evidence type="ECO:0000313" key="2">
    <source>
        <dbReference type="EMBL" id="RAK29766.1"/>
    </source>
</evidence>